<evidence type="ECO:0000313" key="2">
    <source>
        <dbReference type="EMBL" id="QIX02211.1"/>
    </source>
</evidence>
<evidence type="ECO:0000313" key="3">
    <source>
        <dbReference type="Proteomes" id="UP000503462"/>
    </source>
</evidence>
<dbReference type="InterPro" id="IPR000719">
    <property type="entry name" value="Prot_kinase_dom"/>
</dbReference>
<dbReference type="GO" id="GO:0004672">
    <property type="term" value="F:protein kinase activity"/>
    <property type="evidence" value="ECO:0007669"/>
    <property type="project" value="InterPro"/>
</dbReference>
<proteinExistence type="predicted"/>
<dbReference type="Pfam" id="PF00069">
    <property type="entry name" value="Pkinase"/>
    <property type="match status" value="1"/>
</dbReference>
<name>A0A6H0Y5K8_9PEZI</name>
<reference evidence="2 3" key="1">
    <citation type="journal article" date="2016" name="Sci. Rep.">
        <title>Peltaster fructicola genome reveals evolution from an invasive phytopathogen to an ectophytic parasite.</title>
        <authorList>
            <person name="Xu C."/>
            <person name="Chen H."/>
            <person name="Gleason M.L."/>
            <person name="Xu J.R."/>
            <person name="Liu H."/>
            <person name="Zhang R."/>
            <person name="Sun G."/>
        </authorList>
    </citation>
    <scope>NUCLEOTIDE SEQUENCE [LARGE SCALE GENOMIC DNA]</scope>
    <source>
        <strain evidence="2 3">LNHT1506</strain>
    </source>
</reference>
<feature type="domain" description="Protein kinase" evidence="1">
    <location>
        <begin position="162"/>
        <end position="337"/>
    </location>
</feature>
<dbReference type="Gene3D" id="1.10.510.10">
    <property type="entry name" value="Transferase(Phosphotransferase) domain 1"/>
    <property type="match status" value="1"/>
</dbReference>
<protein>
    <recommendedName>
        <fullName evidence="1">Protein kinase domain-containing protein</fullName>
    </recommendedName>
</protein>
<dbReference type="OrthoDB" id="4062651at2759"/>
<dbReference type="PROSITE" id="PS50011">
    <property type="entry name" value="PROTEIN_KINASE_DOM"/>
    <property type="match status" value="1"/>
</dbReference>
<dbReference type="SUPFAM" id="SSF56112">
    <property type="entry name" value="Protein kinase-like (PK-like)"/>
    <property type="match status" value="1"/>
</dbReference>
<gene>
    <name evidence="2" type="ORF">AMS68_007728</name>
</gene>
<dbReference type="EMBL" id="CP051143">
    <property type="protein sequence ID" value="QIX02211.1"/>
    <property type="molecule type" value="Genomic_DNA"/>
</dbReference>
<accession>A0A6H0Y5K8</accession>
<organism evidence="2 3">
    <name type="scientific">Peltaster fructicola</name>
    <dbReference type="NCBI Taxonomy" id="286661"/>
    <lineage>
        <taxon>Eukaryota</taxon>
        <taxon>Fungi</taxon>
        <taxon>Dikarya</taxon>
        <taxon>Ascomycota</taxon>
        <taxon>Pezizomycotina</taxon>
        <taxon>Dothideomycetes</taxon>
        <taxon>Dothideomycetes incertae sedis</taxon>
        <taxon>Peltaster</taxon>
    </lineage>
</organism>
<dbReference type="Proteomes" id="UP000503462">
    <property type="component" value="Chromosome 5"/>
</dbReference>
<dbReference type="AlphaFoldDB" id="A0A6H0Y5K8"/>
<dbReference type="InterPro" id="IPR011009">
    <property type="entry name" value="Kinase-like_dom_sf"/>
</dbReference>
<keyword evidence="3" id="KW-1185">Reference proteome</keyword>
<sequence>MSSVENGDILPYSSISLSATQDGADLVVMCYGTRLCIRLSPKNISLDDEVRRQYEDFVDALDDQPEVMQELEDWLIKPCIPHIKHLKSPSHWTKQSSVQEYFNPPTLIFDLKVVSGHLQAVSAPTNPRTLDALRPKIAVQDEVVSRAIQQGVLTVSAPDLIIQRDEELSDWEYYNFPKLVTQAGQLFYLKVISDSGSFRRELDILLRTKSASNSLYITKLVALVQWPGEALIAGFLLEHIPKAKTLDWAEEGSTQKQRARWMAELRHTVGELHKLDVVWEDVKPENVMIDAEDHAWVIDFGGGHSAHWVEPSLYGTAEGDLSGLRSIAEHLGVQWMQ</sequence>
<dbReference type="GO" id="GO:0005524">
    <property type="term" value="F:ATP binding"/>
    <property type="evidence" value="ECO:0007669"/>
    <property type="project" value="InterPro"/>
</dbReference>
<evidence type="ECO:0000259" key="1">
    <source>
        <dbReference type="PROSITE" id="PS50011"/>
    </source>
</evidence>